<dbReference type="InterPro" id="IPR032710">
    <property type="entry name" value="NTF2-like_dom_sf"/>
</dbReference>
<sequence>MSQISAFCRSKLYLYLFLCELAYLPSSVLENAGTLAHLTLHPGTRCSGSCSFDTVLEPQRVASGQRPSFSEITSLIHIGVDRKDQEKAFIQLTLEITTKQKFEAYNLKGAVVAGDKNKEVLVRDIWVFEKSLFHKESYWRVCGRLSPKAS</sequence>
<dbReference type="Gene3D" id="3.10.450.240">
    <property type="match status" value="1"/>
</dbReference>
<accession>A0ABU6QAJ8</accession>
<gene>
    <name evidence="11" type="ORF">PIB30_026374</name>
</gene>
<evidence type="ECO:0000256" key="1">
    <source>
        <dbReference type="ARBA" id="ARBA00004173"/>
    </source>
</evidence>
<evidence type="ECO:0000256" key="7">
    <source>
        <dbReference type="ARBA" id="ARBA00039448"/>
    </source>
</evidence>
<evidence type="ECO:0000256" key="3">
    <source>
        <dbReference type="ARBA" id="ARBA00022980"/>
    </source>
</evidence>
<comment type="subcellular location">
    <subcellularLocation>
        <location evidence="1">Mitochondrion</location>
    </subcellularLocation>
</comment>
<comment type="similarity">
    <text evidence="6">Belongs to the mitochondrion-specific ribosomal protein mL45 family.</text>
</comment>
<keyword evidence="5" id="KW-0687">Ribonucleoprotein</keyword>
<dbReference type="PANTHER" id="PTHR28554">
    <property type="entry name" value="39S RIBOSOMAL PROTEIN L45, MITOCHONDRIAL"/>
    <property type="match status" value="1"/>
</dbReference>
<evidence type="ECO:0000313" key="12">
    <source>
        <dbReference type="Proteomes" id="UP001341840"/>
    </source>
</evidence>
<reference evidence="11 12" key="1">
    <citation type="journal article" date="2023" name="Plants (Basel)">
        <title>Bridging the Gap: Combining Genomics and Transcriptomics Approaches to Understand Stylosanthes scabra, an Orphan Legume from the Brazilian Caatinga.</title>
        <authorList>
            <person name="Ferreira-Neto J.R.C."/>
            <person name="da Silva M.D."/>
            <person name="Binneck E."/>
            <person name="de Melo N.F."/>
            <person name="da Silva R.H."/>
            <person name="de Melo A.L.T.M."/>
            <person name="Pandolfi V."/>
            <person name="Bustamante F.O."/>
            <person name="Brasileiro-Vidal A.C."/>
            <person name="Benko-Iseppon A.M."/>
        </authorList>
    </citation>
    <scope>NUCLEOTIDE SEQUENCE [LARGE SCALE GENOMIC DNA]</scope>
    <source>
        <tissue evidence="11">Leaves</tissue>
    </source>
</reference>
<feature type="chain" id="PRO_5046197641" description="Large ribosomal subunit protein mL45" evidence="9">
    <location>
        <begin position="23"/>
        <end position="150"/>
    </location>
</feature>
<protein>
    <recommendedName>
        <fullName evidence="7">Large ribosomal subunit protein mL45</fullName>
    </recommendedName>
    <alternativeName>
        <fullName evidence="8">39S ribosomal protein L45, mitochondrial</fullName>
    </alternativeName>
</protein>
<evidence type="ECO:0000259" key="10">
    <source>
        <dbReference type="Pfam" id="PF04280"/>
    </source>
</evidence>
<feature type="domain" description="Tim44-like" evidence="10">
    <location>
        <begin position="70"/>
        <end position="143"/>
    </location>
</feature>
<dbReference type="Proteomes" id="UP001341840">
    <property type="component" value="Unassembled WGS sequence"/>
</dbReference>
<keyword evidence="2" id="KW-0809">Transit peptide</keyword>
<evidence type="ECO:0000256" key="4">
    <source>
        <dbReference type="ARBA" id="ARBA00023128"/>
    </source>
</evidence>
<keyword evidence="9" id="KW-0732">Signal</keyword>
<keyword evidence="3" id="KW-0689">Ribosomal protein</keyword>
<evidence type="ECO:0000256" key="6">
    <source>
        <dbReference type="ARBA" id="ARBA00038073"/>
    </source>
</evidence>
<proteinExistence type="inferred from homology"/>
<dbReference type="EMBL" id="JASCZI010000099">
    <property type="protein sequence ID" value="MED6108682.1"/>
    <property type="molecule type" value="Genomic_DNA"/>
</dbReference>
<evidence type="ECO:0000256" key="8">
    <source>
        <dbReference type="ARBA" id="ARBA00043031"/>
    </source>
</evidence>
<evidence type="ECO:0000256" key="9">
    <source>
        <dbReference type="SAM" id="SignalP"/>
    </source>
</evidence>
<dbReference type="InterPro" id="IPR007379">
    <property type="entry name" value="Tim44-like_dom"/>
</dbReference>
<dbReference type="Pfam" id="PF04280">
    <property type="entry name" value="Tim44"/>
    <property type="match status" value="1"/>
</dbReference>
<dbReference type="SUPFAM" id="SSF54427">
    <property type="entry name" value="NTF2-like"/>
    <property type="match status" value="1"/>
</dbReference>
<dbReference type="InterPro" id="IPR051975">
    <property type="entry name" value="mtLSU_mL45"/>
</dbReference>
<feature type="signal peptide" evidence="9">
    <location>
        <begin position="1"/>
        <end position="22"/>
    </location>
</feature>
<keyword evidence="4" id="KW-0496">Mitochondrion</keyword>
<evidence type="ECO:0000313" key="11">
    <source>
        <dbReference type="EMBL" id="MED6108682.1"/>
    </source>
</evidence>
<comment type="caution">
    <text evidence="11">The sequence shown here is derived from an EMBL/GenBank/DDBJ whole genome shotgun (WGS) entry which is preliminary data.</text>
</comment>
<dbReference type="PANTHER" id="PTHR28554:SF1">
    <property type="entry name" value="LARGE RIBOSOMAL SUBUNIT PROTEIN ML45"/>
    <property type="match status" value="1"/>
</dbReference>
<organism evidence="11 12">
    <name type="scientific">Stylosanthes scabra</name>
    <dbReference type="NCBI Taxonomy" id="79078"/>
    <lineage>
        <taxon>Eukaryota</taxon>
        <taxon>Viridiplantae</taxon>
        <taxon>Streptophyta</taxon>
        <taxon>Embryophyta</taxon>
        <taxon>Tracheophyta</taxon>
        <taxon>Spermatophyta</taxon>
        <taxon>Magnoliopsida</taxon>
        <taxon>eudicotyledons</taxon>
        <taxon>Gunneridae</taxon>
        <taxon>Pentapetalae</taxon>
        <taxon>rosids</taxon>
        <taxon>fabids</taxon>
        <taxon>Fabales</taxon>
        <taxon>Fabaceae</taxon>
        <taxon>Papilionoideae</taxon>
        <taxon>50 kb inversion clade</taxon>
        <taxon>dalbergioids sensu lato</taxon>
        <taxon>Dalbergieae</taxon>
        <taxon>Pterocarpus clade</taxon>
        <taxon>Stylosanthes</taxon>
    </lineage>
</organism>
<keyword evidence="12" id="KW-1185">Reference proteome</keyword>
<name>A0ABU6QAJ8_9FABA</name>
<evidence type="ECO:0000256" key="2">
    <source>
        <dbReference type="ARBA" id="ARBA00022946"/>
    </source>
</evidence>
<evidence type="ECO:0000256" key="5">
    <source>
        <dbReference type="ARBA" id="ARBA00023274"/>
    </source>
</evidence>